<dbReference type="PROSITE" id="PS50850">
    <property type="entry name" value="MFS"/>
    <property type="match status" value="1"/>
</dbReference>
<proteinExistence type="predicted"/>
<sequence length="452" mass="47602">MSGVGRGRWVAWLVVVGVVLAALNLRAAVTSTGAVLHEISAGLEMPGALSGLLTTLPVVCFAVFGAGTPWLARRVGEQRLLVVALGLIAVGLLARAVVGSAWPFLALSVVALAGIALGNVLLPTLIKRHFPAKTGVMMTVYATSLAVGTMLGAALTLPIERAAGGSWRVGLGVWASMALIAAVPWIAVLRDNPKQDHEGAYAGPRTLVRSRLAWAIAGYFGTQGLLAYVLFGWLLQVLLDGGYTEDQAGLVLGVFTALSIPSSLVIPALTARMRNVRKLVALFCTLYAVGFAGLLTDHALWGSAIVVGIAMGGFPMALALLPLRTRTAEGTAALSGFAQSVGYLIAGVGPLMIGLLYDATGGWTWPFAVLFAVVAAQLATGWYAGADRVLEDEIHEEEIHEKEIHEKEIYEEEIQAHAVPDEIGEEPDKDRSQTKVATRGDLTSPRATTDQE</sequence>
<feature type="transmembrane region" description="Helical" evidence="6">
    <location>
        <begin position="301"/>
        <end position="321"/>
    </location>
</feature>
<organism evidence="8 9">
    <name type="scientific">Acrocarpospora pleiomorpha</name>
    <dbReference type="NCBI Taxonomy" id="90975"/>
    <lineage>
        <taxon>Bacteria</taxon>
        <taxon>Bacillati</taxon>
        <taxon>Actinomycetota</taxon>
        <taxon>Actinomycetes</taxon>
        <taxon>Streptosporangiales</taxon>
        <taxon>Streptosporangiaceae</taxon>
        <taxon>Acrocarpospora</taxon>
    </lineage>
</organism>
<dbReference type="EMBL" id="BLAF01000032">
    <property type="protein sequence ID" value="GES22609.1"/>
    <property type="molecule type" value="Genomic_DNA"/>
</dbReference>
<feature type="domain" description="Major facilitator superfamily (MFS) profile" evidence="7">
    <location>
        <begin position="10"/>
        <end position="389"/>
    </location>
</feature>
<feature type="transmembrane region" description="Helical" evidence="6">
    <location>
        <begin position="212"/>
        <end position="235"/>
    </location>
</feature>
<reference evidence="8 9" key="1">
    <citation type="submission" date="2019-10" db="EMBL/GenBank/DDBJ databases">
        <title>Whole genome shotgun sequence of Acrocarpospora pleiomorpha NBRC 16267.</title>
        <authorList>
            <person name="Ichikawa N."/>
            <person name="Kimura A."/>
            <person name="Kitahashi Y."/>
            <person name="Komaki H."/>
            <person name="Oguchi A."/>
        </authorList>
    </citation>
    <scope>NUCLEOTIDE SEQUENCE [LARGE SCALE GENOMIC DNA]</scope>
    <source>
        <strain evidence="8 9">NBRC 16267</strain>
    </source>
</reference>
<keyword evidence="9" id="KW-1185">Reference proteome</keyword>
<keyword evidence="3 6" id="KW-1133">Transmembrane helix</keyword>
<evidence type="ECO:0000256" key="1">
    <source>
        <dbReference type="ARBA" id="ARBA00004651"/>
    </source>
</evidence>
<evidence type="ECO:0000313" key="8">
    <source>
        <dbReference type="EMBL" id="GES22609.1"/>
    </source>
</evidence>
<dbReference type="InterPro" id="IPR020846">
    <property type="entry name" value="MFS_dom"/>
</dbReference>
<dbReference type="InterPro" id="IPR036259">
    <property type="entry name" value="MFS_trans_sf"/>
</dbReference>
<evidence type="ECO:0000256" key="6">
    <source>
        <dbReference type="SAM" id="Phobius"/>
    </source>
</evidence>
<dbReference type="RefSeq" id="WP_246264802.1">
    <property type="nucleotide sequence ID" value="NZ_BAAAHM010000035.1"/>
</dbReference>
<comment type="subcellular location">
    <subcellularLocation>
        <location evidence="1">Cell membrane</location>
        <topology evidence="1">Multi-pass membrane protein</topology>
    </subcellularLocation>
</comment>
<dbReference type="CDD" id="cd17339">
    <property type="entry name" value="MFS_NIMT_CynX_like"/>
    <property type="match status" value="1"/>
</dbReference>
<dbReference type="GO" id="GO:0005886">
    <property type="term" value="C:plasma membrane"/>
    <property type="evidence" value="ECO:0007669"/>
    <property type="project" value="UniProtKB-SubCell"/>
</dbReference>
<evidence type="ECO:0000256" key="4">
    <source>
        <dbReference type="ARBA" id="ARBA00023136"/>
    </source>
</evidence>
<evidence type="ECO:0000256" key="2">
    <source>
        <dbReference type="ARBA" id="ARBA00022692"/>
    </source>
</evidence>
<dbReference type="InterPro" id="IPR011701">
    <property type="entry name" value="MFS"/>
</dbReference>
<evidence type="ECO:0000313" key="9">
    <source>
        <dbReference type="Proteomes" id="UP000377595"/>
    </source>
</evidence>
<protein>
    <submittedName>
        <fullName evidence="8">MFS transporter</fullName>
    </submittedName>
</protein>
<evidence type="ECO:0000259" key="7">
    <source>
        <dbReference type="PROSITE" id="PS50850"/>
    </source>
</evidence>
<feature type="transmembrane region" description="Helical" evidence="6">
    <location>
        <begin position="104"/>
        <end position="126"/>
    </location>
</feature>
<evidence type="ECO:0000256" key="3">
    <source>
        <dbReference type="ARBA" id="ARBA00022989"/>
    </source>
</evidence>
<dbReference type="AlphaFoldDB" id="A0A5M3XRJ7"/>
<dbReference type="PANTHER" id="PTHR23523">
    <property type="match status" value="1"/>
</dbReference>
<dbReference type="InterPro" id="IPR052524">
    <property type="entry name" value="MFS_Cyanate_Porter"/>
</dbReference>
<dbReference type="Proteomes" id="UP000377595">
    <property type="component" value="Unassembled WGS sequence"/>
</dbReference>
<dbReference type="Pfam" id="PF07690">
    <property type="entry name" value="MFS_1"/>
    <property type="match status" value="1"/>
</dbReference>
<feature type="transmembrane region" description="Helical" evidence="6">
    <location>
        <begin position="51"/>
        <end position="72"/>
    </location>
</feature>
<accession>A0A5M3XRJ7</accession>
<dbReference type="PANTHER" id="PTHR23523:SF2">
    <property type="entry name" value="2-NITROIMIDAZOLE TRANSPORTER"/>
    <property type="match status" value="1"/>
</dbReference>
<keyword evidence="2 6" id="KW-0812">Transmembrane</keyword>
<feature type="transmembrane region" description="Helical" evidence="6">
    <location>
        <begin position="79"/>
        <end position="98"/>
    </location>
</feature>
<dbReference type="GO" id="GO:0022857">
    <property type="term" value="F:transmembrane transporter activity"/>
    <property type="evidence" value="ECO:0007669"/>
    <property type="project" value="InterPro"/>
</dbReference>
<dbReference type="Gene3D" id="1.20.1250.20">
    <property type="entry name" value="MFS general substrate transporter like domains"/>
    <property type="match status" value="2"/>
</dbReference>
<gene>
    <name evidence="8" type="ORF">Aple_055070</name>
</gene>
<feature type="transmembrane region" description="Helical" evidence="6">
    <location>
        <begin position="247"/>
        <end position="267"/>
    </location>
</feature>
<dbReference type="SUPFAM" id="SSF103473">
    <property type="entry name" value="MFS general substrate transporter"/>
    <property type="match status" value="1"/>
</dbReference>
<feature type="transmembrane region" description="Helical" evidence="6">
    <location>
        <begin position="279"/>
        <end position="295"/>
    </location>
</feature>
<feature type="transmembrane region" description="Helical" evidence="6">
    <location>
        <begin position="333"/>
        <end position="357"/>
    </location>
</feature>
<name>A0A5M3XRJ7_9ACTN</name>
<feature type="transmembrane region" description="Helical" evidence="6">
    <location>
        <begin position="138"/>
        <end position="159"/>
    </location>
</feature>
<feature type="transmembrane region" description="Helical" evidence="6">
    <location>
        <begin position="171"/>
        <end position="191"/>
    </location>
</feature>
<evidence type="ECO:0000256" key="5">
    <source>
        <dbReference type="SAM" id="MobiDB-lite"/>
    </source>
</evidence>
<comment type="caution">
    <text evidence="8">The sequence shown here is derived from an EMBL/GenBank/DDBJ whole genome shotgun (WGS) entry which is preliminary data.</text>
</comment>
<keyword evidence="4 6" id="KW-0472">Membrane</keyword>
<feature type="region of interest" description="Disordered" evidence="5">
    <location>
        <begin position="417"/>
        <end position="452"/>
    </location>
</feature>
<feature type="transmembrane region" description="Helical" evidence="6">
    <location>
        <begin position="363"/>
        <end position="384"/>
    </location>
</feature>